<feature type="chain" id="PRO_5043791706" evidence="1">
    <location>
        <begin position="17"/>
        <end position="204"/>
    </location>
</feature>
<evidence type="ECO:0000256" key="1">
    <source>
        <dbReference type="SAM" id="SignalP"/>
    </source>
</evidence>
<evidence type="ECO:0000313" key="2">
    <source>
        <dbReference type="EMBL" id="WUR02470.1"/>
    </source>
</evidence>
<dbReference type="RefSeq" id="XP_065328615.1">
    <property type="nucleotide sequence ID" value="XM_065472543.1"/>
</dbReference>
<accession>A0AAX4J960</accession>
<organism evidence="2 3">
    <name type="scientific">Vairimorpha necatrix</name>
    <dbReference type="NCBI Taxonomy" id="6039"/>
    <lineage>
        <taxon>Eukaryota</taxon>
        <taxon>Fungi</taxon>
        <taxon>Fungi incertae sedis</taxon>
        <taxon>Microsporidia</taxon>
        <taxon>Nosematidae</taxon>
        <taxon>Vairimorpha</taxon>
    </lineage>
</organism>
<dbReference type="EMBL" id="CP142726">
    <property type="protein sequence ID" value="WUR02470.1"/>
    <property type="molecule type" value="Genomic_DNA"/>
</dbReference>
<dbReference type="GeneID" id="90540270"/>
<reference evidence="2" key="1">
    <citation type="journal article" date="2024" name="BMC Genomics">
        <title>Functional annotation of a divergent genome using sequence and structure-based similarity.</title>
        <authorList>
            <person name="Svedberg D."/>
            <person name="Winiger R.R."/>
            <person name="Berg A."/>
            <person name="Sharma H."/>
            <person name="Tellgren-Roth C."/>
            <person name="Debrunner-Vossbrinck B.A."/>
            <person name="Vossbrinck C.R."/>
            <person name="Barandun J."/>
        </authorList>
    </citation>
    <scope>NUCLEOTIDE SEQUENCE</scope>
    <source>
        <strain evidence="2">Illinois isolate</strain>
    </source>
</reference>
<gene>
    <name evidence="2" type="ORF">VNE69_01406</name>
</gene>
<sequence length="204" mass="24348">MLLWLTKFILFVYCDSYLLFNYKEDDTCDCYISLPNKAEIDDNCKVFLSKYEKRLYEEARHSCSADISIKKVYEEGLILEVVDKKDYEKIGRLAGIITNVKTREIFLNNENYRKCSLNKCQHTNFFFEIVFYEPKKHKITWEHSAMYDYDPKYVFGKLMLHRTRSLTISAGFYELFIENLNSSIRSDTHKLNITNNKNDIEKKN</sequence>
<name>A0AAX4J960_9MICR</name>
<feature type="signal peptide" evidence="1">
    <location>
        <begin position="1"/>
        <end position="16"/>
    </location>
</feature>
<evidence type="ECO:0000313" key="3">
    <source>
        <dbReference type="Proteomes" id="UP001334084"/>
    </source>
</evidence>
<dbReference type="AlphaFoldDB" id="A0AAX4J960"/>
<proteinExistence type="predicted"/>
<dbReference type="KEGG" id="vnx:VNE69_01406"/>
<dbReference type="Proteomes" id="UP001334084">
    <property type="component" value="Chromosome 1"/>
</dbReference>
<keyword evidence="1" id="KW-0732">Signal</keyword>
<keyword evidence="3" id="KW-1185">Reference proteome</keyword>
<protein>
    <submittedName>
        <fullName evidence="2">SP-containing protein</fullName>
    </submittedName>
</protein>